<comment type="caution">
    <text evidence="2">The sequence shown here is derived from an EMBL/GenBank/DDBJ whole genome shotgun (WGS) entry which is preliminary data.</text>
</comment>
<feature type="compositionally biased region" description="Basic and acidic residues" evidence="1">
    <location>
        <begin position="756"/>
        <end position="787"/>
    </location>
</feature>
<feature type="region of interest" description="Disordered" evidence="1">
    <location>
        <begin position="1563"/>
        <end position="1651"/>
    </location>
</feature>
<feature type="compositionally biased region" description="Basic and acidic residues" evidence="1">
    <location>
        <begin position="555"/>
        <end position="578"/>
    </location>
</feature>
<evidence type="ECO:0000256" key="1">
    <source>
        <dbReference type="SAM" id="MobiDB-lite"/>
    </source>
</evidence>
<feature type="region of interest" description="Disordered" evidence="1">
    <location>
        <begin position="1017"/>
        <end position="1057"/>
    </location>
</feature>
<feature type="region of interest" description="Disordered" evidence="1">
    <location>
        <begin position="1"/>
        <end position="37"/>
    </location>
</feature>
<gene>
    <name evidence="2" type="ORF">Hamer_G014211</name>
</gene>
<keyword evidence="3" id="KW-1185">Reference proteome</keyword>
<feature type="region of interest" description="Disordered" evidence="1">
    <location>
        <begin position="1868"/>
        <end position="1894"/>
    </location>
</feature>
<feature type="region of interest" description="Disordered" evidence="1">
    <location>
        <begin position="67"/>
        <end position="102"/>
    </location>
</feature>
<feature type="compositionally biased region" description="Basic and acidic residues" evidence="1">
    <location>
        <begin position="802"/>
        <end position="826"/>
    </location>
</feature>
<accession>A0A8J5JPJ0</accession>
<evidence type="ECO:0000313" key="3">
    <source>
        <dbReference type="Proteomes" id="UP000747542"/>
    </source>
</evidence>
<reference evidence="2" key="1">
    <citation type="journal article" date="2021" name="Sci. Adv.">
        <title>The American lobster genome reveals insights on longevity, neural, and immune adaptations.</title>
        <authorList>
            <person name="Polinski J.M."/>
            <person name="Zimin A.V."/>
            <person name="Clark K.F."/>
            <person name="Kohn A.B."/>
            <person name="Sadowski N."/>
            <person name="Timp W."/>
            <person name="Ptitsyn A."/>
            <person name="Khanna P."/>
            <person name="Romanova D.Y."/>
            <person name="Williams P."/>
            <person name="Greenwood S.J."/>
            <person name="Moroz L.L."/>
            <person name="Walt D.R."/>
            <person name="Bodnar A.G."/>
        </authorList>
    </citation>
    <scope>NUCLEOTIDE SEQUENCE</scope>
    <source>
        <strain evidence="2">GMGI-L3</strain>
    </source>
</reference>
<feature type="region of interest" description="Disordered" evidence="1">
    <location>
        <begin position="1790"/>
        <end position="1820"/>
    </location>
</feature>
<feature type="compositionally biased region" description="Acidic residues" evidence="1">
    <location>
        <begin position="1244"/>
        <end position="1256"/>
    </location>
</feature>
<feature type="compositionally biased region" description="Basic and acidic residues" evidence="1">
    <location>
        <begin position="1594"/>
        <end position="1604"/>
    </location>
</feature>
<feature type="compositionally biased region" description="Acidic residues" evidence="1">
    <location>
        <begin position="1138"/>
        <end position="1148"/>
    </location>
</feature>
<evidence type="ECO:0000313" key="2">
    <source>
        <dbReference type="EMBL" id="KAG7161641.1"/>
    </source>
</evidence>
<feature type="compositionally biased region" description="Basic and acidic residues" evidence="1">
    <location>
        <begin position="220"/>
        <end position="238"/>
    </location>
</feature>
<feature type="compositionally biased region" description="Low complexity" evidence="1">
    <location>
        <begin position="241"/>
        <end position="256"/>
    </location>
</feature>
<feature type="compositionally biased region" description="Polar residues" evidence="1">
    <location>
        <begin position="1290"/>
        <end position="1300"/>
    </location>
</feature>
<feature type="compositionally biased region" description="Polar residues" evidence="1">
    <location>
        <begin position="712"/>
        <end position="722"/>
    </location>
</feature>
<feature type="region of interest" description="Disordered" evidence="1">
    <location>
        <begin position="616"/>
        <end position="684"/>
    </location>
</feature>
<feature type="compositionally biased region" description="Low complexity" evidence="1">
    <location>
        <begin position="1632"/>
        <end position="1650"/>
    </location>
</feature>
<feature type="compositionally biased region" description="Polar residues" evidence="1">
    <location>
        <begin position="743"/>
        <end position="755"/>
    </location>
</feature>
<feature type="compositionally biased region" description="Polar residues" evidence="1">
    <location>
        <begin position="641"/>
        <end position="659"/>
    </location>
</feature>
<feature type="region of interest" description="Disordered" evidence="1">
    <location>
        <begin position="1485"/>
        <end position="1514"/>
    </location>
</feature>
<feature type="compositionally biased region" description="Basic and acidic residues" evidence="1">
    <location>
        <begin position="723"/>
        <end position="742"/>
    </location>
</feature>
<feature type="compositionally biased region" description="Basic and acidic residues" evidence="1">
    <location>
        <begin position="1691"/>
        <end position="1703"/>
    </location>
</feature>
<feature type="compositionally biased region" description="Low complexity" evidence="1">
    <location>
        <begin position="532"/>
        <end position="549"/>
    </location>
</feature>
<proteinExistence type="predicted"/>
<feature type="compositionally biased region" description="Polar residues" evidence="1">
    <location>
        <begin position="374"/>
        <end position="397"/>
    </location>
</feature>
<feature type="region of interest" description="Disordered" evidence="1">
    <location>
        <begin position="118"/>
        <end position="140"/>
    </location>
</feature>
<feature type="compositionally biased region" description="Basic and acidic residues" evidence="1">
    <location>
        <begin position="1718"/>
        <end position="1730"/>
    </location>
</feature>
<name>A0A8J5JPJ0_HOMAM</name>
<feature type="region of interest" description="Disordered" evidence="1">
    <location>
        <begin position="1669"/>
        <end position="1703"/>
    </location>
</feature>
<sequence length="1894" mass="210690">MLPLPHNQHEHYHRATSSAATSSAATSPAATSPRRKHFDDFECITHTGKRLERPDDQFGSRVITVAENGSTNKTDNWKMETHDRKLRTKQKRSSSKTISTQREFTDLCSPTLVGSAGGQGVVLTPEPHKDEPPKLKSLSSWKSLENDLDEEVKSSHISRHRSRPQNRNLTTWRSCSALQLRHNDDVDKIDQESRRRHSKDWSPSPDRRKSVSFELPQVREIMRYPPEEVSKSDKDFRKSKSSGSSNNSLKKALSKTLSKKKLSPKGLTPEDPKLAEESRSLRVSPLPFLRRKISGPGSPPKRRLSETPSNSSLNFLRKKKFDFDGDSSVKSGGSHLSEHLGKLTNLKVNLQMRRGHKINEPMLTGFTRDGSEFLHTTSSPGEADSQSVTSFTSIESSASTANKIRHSRFSKKRYYEFPDSPSQDLRIRSSVKSKSEGPMKAFKNMLGKHSKSHMDLTVLERANSSGLSRSYDDILKENNFPTQEEFLVDSRMLTLSRDDISPGDFDDDADYYPDSLRRRCNFTADDDSTSMTGKTPTSKDSSSSQFTKSEASGEQTKEYKAEKDEIESVRNNATHDKAEGEDDPDIDSSSPLIHRPKTRRGSVHDIILKYEAMEQIKNEPSSPTEVPGTKPLLPHKPKTLIKSNSSESTFKSTLKTTRSLVKGHYSAEDSPPIDTPPNDLTCEENLDWKASLPWARDCKSKIKKKVEPPQATPRSSLANSSEKTNRNDSNWKKLGREREGHTVKTNLSESSAQNTEAKHHVTESEKLQKLEDKTATKSTEDARKDILSGEGRLNLTKKPKPRKDSLQQHQEHDDPGSETDKIDHSLKNKLKRTVKNIGHTEEESLKEYKGKSTWEQKKSEKRQNLQKHEGKTLVATKRQTGDWGEYKDTINSLPKDVENCKLRPPIPHVIVTEEPDDKIEEAEVMPVTSVLDIHENAARKASGSSTPEIIKFKKSSVSRKKSKEEAVGHVTVQQTLSASSTEDTGFFSSLHRLVMKNPSVSSTEDQPSLKERIVRKISSVSSSEEREITDVTLGKVPRKPSKKKTPPKRPPPPKLVFDKFNTYSHYLTADTTPVPQTPPPPKPPRLFQILSGYRKPTNMDIPTEAYDYRRYSLVDSDLDMIRSVHFSEEHDSVHEESASDDATDDDGETYSKFPLGDNTDDESLSEYPHSPEPDDTLSLSGIETLPDTPPPPLPTDQPPDTKDDNPRVADISPVSPPHGGGSLTKAGTTQGSHESLDIGHPPSNEDDNTFEDDDVADGNGNEEKNAPFPIFGSGQADTMASPLSEYDNVGSGQSSWSFGTDDQYVEDIAEEVNITSNKQQDKRNSVEFSDEGIVSDIQKKTENTDAKTKSVQFKETATITLKTPGDTSSVVRSRHIHSEMMTSDTKTGNNDSEHERPMYNKVSTKTKKDLGENATSSCHIEIHNRKMTIVDTITREEETEIRGTKLRETVAGTCESSCKRTVFNRQKKTQELEVTNDDSIIQDSEHQLSNVQSKETSQSITSSQHTESTGDDTVGDLINTEKEVEVVLNTREQLFGDEVSNVSKKSQTVNMTIMSTETNITEISHEDRINSQNFNSVNKSDEAIASSSYTDTTHTPRESPEDNKPPSVLKPMPVPTPRVSRDPRPQPTPRQSKSSSAPTSRPSSALSTASERPLLAMFFEKLLENHTTGETRRLSQSVDELAPEVSLTPQDEDKLSRSESHLLQRVNSEDGYVKYKEFGDGGEKDGRMKTSLDSSTFSDSPSMCDSYKSEMIPCTRPVVSPPASRLCVSENELVRGSTCNGALPPLSTNTCTRARPHPRPRPRPSLIRSNAVVESSDEDVQEGCDTTLSVVVSQGSSRHSTASAGVWVRRASDSLISQKDLTHAKKISLGQLTDAGYSGDTEEDEYEVGVGGGS</sequence>
<feature type="region of interest" description="Disordered" evidence="1">
    <location>
        <begin position="373"/>
        <end position="397"/>
    </location>
</feature>
<feature type="compositionally biased region" description="Basic and acidic residues" evidence="1">
    <location>
        <begin position="268"/>
        <end position="280"/>
    </location>
</feature>
<feature type="compositionally biased region" description="Low complexity" evidence="1">
    <location>
        <begin position="15"/>
        <end position="32"/>
    </location>
</feature>
<feature type="region of interest" description="Disordered" evidence="1">
    <location>
        <begin position="699"/>
        <end position="876"/>
    </location>
</feature>
<feature type="compositionally biased region" description="Basic residues" evidence="1">
    <location>
        <begin position="84"/>
        <end position="94"/>
    </location>
</feature>
<feature type="compositionally biased region" description="Basic and acidic residues" evidence="1">
    <location>
        <begin position="838"/>
        <end position="871"/>
    </location>
</feature>
<dbReference type="Proteomes" id="UP000747542">
    <property type="component" value="Unassembled WGS sequence"/>
</dbReference>
<feature type="region of interest" description="Disordered" evidence="1">
    <location>
        <begin position="1718"/>
        <end position="1742"/>
    </location>
</feature>
<feature type="region of interest" description="Disordered" evidence="1">
    <location>
        <begin position="186"/>
        <end position="311"/>
    </location>
</feature>
<feature type="compositionally biased region" description="Basic residues" evidence="1">
    <location>
        <begin position="1036"/>
        <end position="1047"/>
    </location>
</feature>
<dbReference type="EMBL" id="JAHLQT010028947">
    <property type="protein sequence ID" value="KAG7161641.1"/>
    <property type="molecule type" value="Genomic_DNA"/>
</dbReference>
<feature type="compositionally biased region" description="Basic and acidic residues" evidence="1">
    <location>
        <begin position="1128"/>
        <end position="1137"/>
    </location>
</feature>
<feature type="compositionally biased region" description="Pro residues" evidence="1">
    <location>
        <begin position="1187"/>
        <end position="1197"/>
    </location>
</feature>
<feature type="region of interest" description="Disordered" evidence="1">
    <location>
        <begin position="1128"/>
        <end position="1300"/>
    </location>
</feature>
<feature type="compositionally biased region" description="Low complexity" evidence="1">
    <location>
        <begin position="1731"/>
        <end position="1742"/>
    </location>
</feature>
<organism evidence="2 3">
    <name type="scientific">Homarus americanus</name>
    <name type="common">American lobster</name>
    <dbReference type="NCBI Taxonomy" id="6706"/>
    <lineage>
        <taxon>Eukaryota</taxon>
        <taxon>Metazoa</taxon>
        <taxon>Ecdysozoa</taxon>
        <taxon>Arthropoda</taxon>
        <taxon>Crustacea</taxon>
        <taxon>Multicrustacea</taxon>
        <taxon>Malacostraca</taxon>
        <taxon>Eumalacostraca</taxon>
        <taxon>Eucarida</taxon>
        <taxon>Decapoda</taxon>
        <taxon>Pleocyemata</taxon>
        <taxon>Astacidea</taxon>
        <taxon>Nephropoidea</taxon>
        <taxon>Nephropidae</taxon>
        <taxon>Homarus</taxon>
    </lineage>
</organism>
<feature type="region of interest" description="Disordered" evidence="1">
    <location>
        <begin position="522"/>
        <end position="603"/>
    </location>
</feature>
<protein>
    <submittedName>
        <fullName evidence="2">Uncharacterized protein</fullName>
    </submittedName>
</protein>
<feature type="compositionally biased region" description="Polar residues" evidence="1">
    <location>
        <begin position="1485"/>
        <end position="1507"/>
    </location>
</feature>